<dbReference type="EMBL" id="JAUJYO010000021">
    <property type="protein sequence ID" value="KAK1283264.1"/>
    <property type="molecule type" value="Genomic_DNA"/>
</dbReference>
<gene>
    <name evidence="4" type="ORF">QJS10_CPB21g00768</name>
</gene>
<dbReference type="CDD" id="cd00028">
    <property type="entry name" value="B_lectin"/>
    <property type="match status" value="1"/>
</dbReference>
<comment type="caution">
    <text evidence="4">The sequence shown here is derived from an EMBL/GenBank/DDBJ whole genome shotgun (WGS) entry which is preliminary data.</text>
</comment>
<dbReference type="PROSITE" id="PS50927">
    <property type="entry name" value="BULB_LECTIN"/>
    <property type="match status" value="1"/>
</dbReference>
<dbReference type="SUPFAM" id="SSF51110">
    <property type="entry name" value="alpha-D-mannose-specific plant lectins"/>
    <property type="match status" value="1"/>
</dbReference>
<keyword evidence="4" id="KW-0808">Transferase</keyword>
<keyword evidence="5" id="KW-1185">Reference proteome</keyword>
<feature type="chain" id="PRO_5044023993" evidence="2">
    <location>
        <begin position="32"/>
        <end position="259"/>
    </location>
</feature>
<evidence type="ECO:0000313" key="4">
    <source>
        <dbReference type="EMBL" id="KAK1283264.1"/>
    </source>
</evidence>
<name>A0AAV9C4P7_ACOCL</name>
<feature type="domain" description="Bulb-type lectin" evidence="3">
    <location>
        <begin position="32"/>
        <end position="157"/>
    </location>
</feature>
<dbReference type="SMART" id="SM00108">
    <property type="entry name" value="B_lectin"/>
    <property type="match status" value="1"/>
</dbReference>
<feature type="signal peptide" evidence="2">
    <location>
        <begin position="1"/>
        <end position="31"/>
    </location>
</feature>
<feature type="compositionally biased region" description="Low complexity" evidence="1">
    <location>
        <begin position="232"/>
        <end position="244"/>
    </location>
</feature>
<dbReference type="Proteomes" id="UP001180020">
    <property type="component" value="Unassembled WGS sequence"/>
</dbReference>
<evidence type="ECO:0000259" key="3">
    <source>
        <dbReference type="PROSITE" id="PS50927"/>
    </source>
</evidence>
<reference evidence="4" key="1">
    <citation type="journal article" date="2023" name="Nat. Commun.">
        <title>Diploid and tetraploid genomes of Acorus and the evolution of monocots.</title>
        <authorList>
            <person name="Ma L."/>
            <person name="Liu K.W."/>
            <person name="Li Z."/>
            <person name="Hsiao Y.Y."/>
            <person name="Qi Y."/>
            <person name="Fu T."/>
            <person name="Tang G.D."/>
            <person name="Zhang D."/>
            <person name="Sun W.H."/>
            <person name="Liu D.K."/>
            <person name="Li Y."/>
            <person name="Chen G.Z."/>
            <person name="Liu X.D."/>
            <person name="Liao X.Y."/>
            <person name="Jiang Y.T."/>
            <person name="Yu X."/>
            <person name="Hao Y."/>
            <person name="Huang J."/>
            <person name="Zhao X.W."/>
            <person name="Ke S."/>
            <person name="Chen Y.Y."/>
            <person name="Wu W.L."/>
            <person name="Hsu J.L."/>
            <person name="Lin Y.F."/>
            <person name="Huang M.D."/>
            <person name="Li C.Y."/>
            <person name="Huang L."/>
            <person name="Wang Z.W."/>
            <person name="Zhao X."/>
            <person name="Zhong W.Y."/>
            <person name="Peng D.H."/>
            <person name="Ahmad S."/>
            <person name="Lan S."/>
            <person name="Zhang J.S."/>
            <person name="Tsai W.C."/>
            <person name="Van de Peer Y."/>
            <person name="Liu Z.J."/>
        </authorList>
    </citation>
    <scope>NUCLEOTIDE SEQUENCE</scope>
    <source>
        <strain evidence="4">CP</strain>
    </source>
</reference>
<keyword evidence="2" id="KW-0732">Signal</keyword>
<evidence type="ECO:0000256" key="1">
    <source>
        <dbReference type="SAM" id="MobiDB-lite"/>
    </source>
</evidence>
<dbReference type="PANTHER" id="PTHR32444">
    <property type="entry name" value="BULB-TYPE LECTIN DOMAIN-CONTAINING PROTEIN"/>
    <property type="match status" value="1"/>
</dbReference>
<evidence type="ECO:0000256" key="2">
    <source>
        <dbReference type="SAM" id="SignalP"/>
    </source>
</evidence>
<sequence>MASSTSPSLPLLPLLFLCFLSLSSKTHLAIAAETLSANQSLSGSQTIISKGGNFELGFFSPANTSNFYIAIWYSSKKVSKQTVVWVANRDRPLSSSSSSELRISEDGNLVLLDGSKNLFWSTNLTSPASNSTAAEILDTGNLVLRDGSDPASVLWQSIDHPTDTWLPGAKVGLNKVTKVSQILTSWRNSEDPGLGIYSLELDANGILDQRNLGLPDFQSDSPEGMLYFSEMSSNQSSQVKSNVSTGSQAKSMTSISSRD</sequence>
<dbReference type="Pfam" id="PF01453">
    <property type="entry name" value="B_lectin"/>
    <property type="match status" value="1"/>
</dbReference>
<feature type="compositionally biased region" description="Polar residues" evidence="1">
    <location>
        <begin position="245"/>
        <end position="259"/>
    </location>
</feature>
<dbReference type="Gene3D" id="2.90.10.10">
    <property type="entry name" value="Bulb-type lectin domain"/>
    <property type="match status" value="1"/>
</dbReference>
<accession>A0AAV9C4P7</accession>
<proteinExistence type="predicted"/>
<dbReference type="GO" id="GO:0051707">
    <property type="term" value="P:response to other organism"/>
    <property type="evidence" value="ECO:0007669"/>
    <property type="project" value="UniProtKB-ARBA"/>
</dbReference>
<keyword evidence="4" id="KW-0418">Kinase</keyword>
<dbReference type="GO" id="GO:0016301">
    <property type="term" value="F:kinase activity"/>
    <property type="evidence" value="ECO:0007669"/>
    <property type="project" value="UniProtKB-KW"/>
</dbReference>
<dbReference type="InterPro" id="IPR001480">
    <property type="entry name" value="Bulb-type_lectin_dom"/>
</dbReference>
<evidence type="ECO:0000313" key="5">
    <source>
        <dbReference type="Proteomes" id="UP001180020"/>
    </source>
</evidence>
<dbReference type="InterPro" id="IPR036426">
    <property type="entry name" value="Bulb-type_lectin_dom_sf"/>
</dbReference>
<dbReference type="FunFam" id="2.90.10.10:FF:000002">
    <property type="entry name" value="Serine/threonine-protein kinase"/>
    <property type="match status" value="1"/>
</dbReference>
<protein>
    <submittedName>
        <fullName evidence="4">G-type lectin S-receptor-like serine/threonine-protein kinase</fullName>
    </submittedName>
</protein>
<feature type="region of interest" description="Disordered" evidence="1">
    <location>
        <begin position="231"/>
        <end position="259"/>
    </location>
</feature>
<dbReference type="PANTHER" id="PTHR32444:SF247">
    <property type="entry name" value="OS01G0958200 PROTEIN"/>
    <property type="match status" value="1"/>
</dbReference>
<reference evidence="4" key="2">
    <citation type="submission" date="2023-06" db="EMBL/GenBank/DDBJ databases">
        <authorList>
            <person name="Ma L."/>
            <person name="Liu K.-W."/>
            <person name="Li Z."/>
            <person name="Hsiao Y.-Y."/>
            <person name="Qi Y."/>
            <person name="Fu T."/>
            <person name="Tang G."/>
            <person name="Zhang D."/>
            <person name="Sun W.-H."/>
            <person name="Liu D.-K."/>
            <person name="Li Y."/>
            <person name="Chen G.-Z."/>
            <person name="Liu X.-D."/>
            <person name="Liao X.-Y."/>
            <person name="Jiang Y.-T."/>
            <person name="Yu X."/>
            <person name="Hao Y."/>
            <person name="Huang J."/>
            <person name="Zhao X.-W."/>
            <person name="Ke S."/>
            <person name="Chen Y.-Y."/>
            <person name="Wu W.-L."/>
            <person name="Hsu J.-L."/>
            <person name="Lin Y.-F."/>
            <person name="Huang M.-D."/>
            <person name="Li C.-Y."/>
            <person name="Huang L."/>
            <person name="Wang Z.-W."/>
            <person name="Zhao X."/>
            <person name="Zhong W.-Y."/>
            <person name="Peng D.-H."/>
            <person name="Ahmad S."/>
            <person name="Lan S."/>
            <person name="Zhang J.-S."/>
            <person name="Tsai W.-C."/>
            <person name="Van De Peer Y."/>
            <person name="Liu Z.-J."/>
        </authorList>
    </citation>
    <scope>NUCLEOTIDE SEQUENCE</scope>
    <source>
        <strain evidence="4">CP</strain>
        <tissue evidence="4">Leaves</tissue>
    </source>
</reference>
<organism evidence="4 5">
    <name type="scientific">Acorus calamus</name>
    <name type="common">Sweet flag</name>
    <dbReference type="NCBI Taxonomy" id="4465"/>
    <lineage>
        <taxon>Eukaryota</taxon>
        <taxon>Viridiplantae</taxon>
        <taxon>Streptophyta</taxon>
        <taxon>Embryophyta</taxon>
        <taxon>Tracheophyta</taxon>
        <taxon>Spermatophyta</taxon>
        <taxon>Magnoliopsida</taxon>
        <taxon>Liliopsida</taxon>
        <taxon>Acoraceae</taxon>
        <taxon>Acorus</taxon>
    </lineage>
</organism>
<dbReference type="AlphaFoldDB" id="A0AAV9C4P7"/>